<dbReference type="PRINTS" id="PR00095">
    <property type="entry name" value="ANTSNTHASEI"/>
</dbReference>
<evidence type="ECO:0000256" key="5">
    <source>
        <dbReference type="ARBA" id="ARBA00022842"/>
    </source>
</evidence>
<evidence type="ECO:0000313" key="11">
    <source>
        <dbReference type="EMBL" id="UYW01605.1"/>
    </source>
</evidence>
<dbReference type="InterPro" id="IPR005801">
    <property type="entry name" value="ADC_synthase"/>
</dbReference>
<comment type="cofactor">
    <cofactor evidence="1">
        <name>Mg(2+)</name>
        <dbReference type="ChEBI" id="CHEBI:18420"/>
    </cofactor>
</comment>
<reference evidence="11" key="1">
    <citation type="submission" date="2021-08" db="EMBL/GenBank/DDBJ databases">
        <title>Flavobacterium sp. strain CC-SYL302.</title>
        <authorList>
            <person name="Lin S.-Y."/>
            <person name="Lee T.-H."/>
            <person name="Young C.-C."/>
        </authorList>
    </citation>
    <scope>NUCLEOTIDE SEQUENCE</scope>
    <source>
        <strain evidence="11">CC-SYL302</strain>
    </source>
</reference>
<comment type="subunit">
    <text evidence="2">Heterotetramer consisting of two non-identical subunits: a beta subunit (TrpG) and a large alpha subunit (TrpE).</text>
</comment>
<keyword evidence="5" id="KW-0460">Magnesium</keyword>
<dbReference type="EMBL" id="CP081495">
    <property type="protein sequence ID" value="UYW01605.1"/>
    <property type="molecule type" value="Genomic_DNA"/>
</dbReference>
<keyword evidence="4" id="KW-0479">Metal-binding</keyword>
<feature type="domain" description="Anthranilate synthase component I N-terminal" evidence="10">
    <location>
        <begin position="17"/>
        <end position="162"/>
    </location>
</feature>
<dbReference type="Pfam" id="PF04715">
    <property type="entry name" value="Anth_synt_I_N"/>
    <property type="match status" value="1"/>
</dbReference>
<name>A0ABY6M1L1_9FLAO</name>
<protein>
    <recommendedName>
        <fullName evidence="3">Anthranilate synthase component 1</fullName>
    </recommendedName>
</protein>
<evidence type="ECO:0000256" key="6">
    <source>
        <dbReference type="ARBA" id="ARBA00023239"/>
    </source>
</evidence>
<organism evidence="11 12">
    <name type="scientific">Flavobacterium agricola</name>
    <dbReference type="NCBI Taxonomy" id="2870839"/>
    <lineage>
        <taxon>Bacteria</taxon>
        <taxon>Pseudomonadati</taxon>
        <taxon>Bacteroidota</taxon>
        <taxon>Flavobacteriia</taxon>
        <taxon>Flavobacteriales</taxon>
        <taxon>Flavobacteriaceae</taxon>
        <taxon>Flavobacterium</taxon>
    </lineage>
</organism>
<comment type="catalytic activity">
    <reaction evidence="8">
        <text>chorismate + L-glutamine = anthranilate + pyruvate + L-glutamate + H(+)</text>
        <dbReference type="Rhea" id="RHEA:21732"/>
        <dbReference type="ChEBI" id="CHEBI:15361"/>
        <dbReference type="ChEBI" id="CHEBI:15378"/>
        <dbReference type="ChEBI" id="CHEBI:16567"/>
        <dbReference type="ChEBI" id="CHEBI:29748"/>
        <dbReference type="ChEBI" id="CHEBI:29985"/>
        <dbReference type="ChEBI" id="CHEBI:58359"/>
        <dbReference type="EC" id="4.1.3.27"/>
    </reaction>
</comment>
<evidence type="ECO:0000259" key="10">
    <source>
        <dbReference type="Pfam" id="PF04715"/>
    </source>
</evidence>
<evidence type="ECO:0000256" key="8">
    <source>
        <dbReference type="ARBA" id="ARBA00047683"/>
    </source>
</evidence>
<evidence type="ECO:0000256" key="7">
    <source>
        <dbReference type="ARBA" id="ARBA00025634"/>
    </source>
</evidence>
<dbReference type="Pfam" id="PF00425">
    <property type="entry name" value="Chorismate_bind"/>
    <property type="match status" value="1"/>
</dbReference>
<evidence type="ECO:0000256" key="4">
    <source>
        <dbReference type="ARBA" id="ARBA00022723"/>
    </source>
</evidence>
<sequence>MTSKFKFTASFKKIVADVITPVSTYLKIRDQFPNSILLESSDYHSAENSYSFICIHPISQFKVNNQQLTVTYPNQEIQKTSLTQPNQALQQLEQFIACFEPEQNNLPFAAQGLFGYTAFDALPYFDKFEPIVKKENTEIPEIFYQFFECCIAINHFKNEAYLIKYDFDFEIPNAVSLEHLESIIQTQTFATYPFQKSGAIASNLTDDSFKNKVNQAIAHCKKGDVFQLVISRQFQQQFTGDEFNVYRALRSINPSPYLFYFDFGNFKILGSSPEAQLVVKNNKAEIHPIAGTFKRTGNDEEDALLAKQLSEDPKENAEHIMLVDLARNDLSRNGKQVTVETLKQIHFYSHVIHLVSKVTAVLKNKDKALQTFVDTFPAGTLSGAPKFKAIQLIQEIENCNRSFYGGAIGYIDFNGNLNHAIMIRSFLSKNHTLTFQAGAGVVESSNPENENQEVFNKLQALAQALNLAENI</sequence>
<evidence type="ECO:0000256" key="1">
    <source>
        <dbReference type="ARBA" id="ARBA00001946"/>
    </source>
</evidence>
<keyword evidence="12" id="KW-1185">Reference proteome</keyword>
<evidence type="ECO:0000313" key="12">
    <source>
        <dbReference type="Proteomes" id="UP001163328"/>
    </source>
</evidence>
<dbReference type="PANTHER" id="PTHR11236">
    <property type="entry name" value="AMINOBENZOATE/ANTHRANILATE SYNTHASE"/>
    <property type="match status" value="1"/>
</dbReference>
<proteinExistence type="predicted"/>
<feature type="domain" description="Chorismate-utilising enzyme C-terminal" evidence="9">
    <location>
        <begin position="207"/>
        <end position="457"/>
    </location>
</feature>
<dbReference type="Gene3D" id="3.60.120.10">
    <property type="entry name" value="Anthranilate synthase"/>
    <property type="match status" value="1"/>
</dbReference>
<evidence type="ECO:0000256" key="2">
    <source>
        <dbReference type="ARBA" id="ARBA00011575"/>
    </source>
</evidence>
<dbReference type="InterPro" id="IPR019999">
    <property type="entry name" value="Anth_synth_I-like"/>
</dbReference>
<evidence type="ECO:0000256" key="3">
    <source>
        <dbReference type="ARBA" id="ARBA00020653"/>
    </source>
</evidence>
<dbReference type="RefSeq" id="WP_264434078.1">
    <property type="nucleotide sequence ID" value="NZ_CP081495.1"/>
</dbReference>
<comment type="function">
    <text evidence="7">Part of a heterotetrameric complex that catalyzes the two-step biosynthesis of anthranilate, an intermediate in the biosynthesis of L-tryptophan. In the first step, the glutamine-binding beta subunit (TrpG) of anthranilate synthase (AS) provides the glutamine amidotransferase activity which generates ammonia as a substrate that, along with chorismate, is used in the second step, catalyzed by the large alpha subunit of AS (TrpE) to produce anthranilate. In the absence of TrpG, TrpE can synthesize anthranilate directly from chorismate and high concentrations of ammonia.</text>
</comment>
<dbReference type="InterPro" id="IPR006805">
    <property type="entry name" value="Anth_synth_I_N"/>
</dbReference>
<dbReference type="SUPFAM" id="SSF56322">
    <property type="entry name" value="ADC synthase"/>
    <property type="match status" value="1"/>
</dbReference>
<dbReference type="Proteomes" id="UP001163328">
    <property type="component" value="Chromosome"/>
</dbReference>
<gene>
    <name evidence="11" type="ORF">K5I29_01385</name>
</gene>
<accession>A0ABY6M1L1</accession>
<dbReference type="InterPro" id="IPR015890">
    <property type="entry name" value="Chorismate_C"/>
</dbReference>
<keyword evidence="6" id="KW-0456">Lyase</keyword>
<evidence type="ECO:0000259" key="9">
    <source>
        <dbReference type="Pfam" id="PF00425"/>
    </source>
</evidence>
<dbReference type="PANTHER" id="PTHR11236:SF48">
    <property type="entry name" value="ISOCHORISMATE SYNTHASE MENF"/>
    <property type="match status" value="1"/>
</dbReference>